<dbReference type="PANTHER" id="PTHR34477:SF5">
    <property type="entry name" value="BSL5627 PROTEIN"/>
    <property type="match status" value="1"/>
</dbReference>
<dbReference type="InterPro" id="IPR050190">
    <property type="entry name" value="UPF0213_domain"/>
</dbReference>
<dbReference type="SUPFAM" id="SSF82771">
    <property type="entry name" value="GIY-YIG endonuclease"/>
    <property type="match status" value="1"/>
</dbReference>
<proteinExistence type="predicted"/>
<dbReference type="AlphaFoldDB" id="X1RKQ6"/>
<protein>
    <recommendedName>
        <fullName evidence="1">GIY-YIG domain-containing protein</fullName>
    </recommendedName>
</protein>
<dbReference type="PANTHER" id="PTHR34477">
    <property type="entry name" value="UPF0213 PROTEIN YHBQ"/>
    <property type="match status" value="1"/>
</dbReference>
<organism evidence="2">
    <name type="scientific">marine sediment metagenome</name>
    <dbReference type="NCBI Taxonomy" id="412755"/>
    <lineage>
        <taxon>unclassified sequences</taxon>
        <taxon>metagenomes</taxon>
        <taxon>ecological metagenomes</taxon>
    </lineage>
</organism>
<reference evidence="2" key="1">
    <citation type="journal article" date="2014" name="Front. Microbiol.">
        <title>High frequency of phylogenetically diverse reductive dehalogenase-homologous genes in deep subseafloor sedimentary metagenomes.</title>
        <authorList>
            <person name="Kawai M."/>
            <person name="Futagami T."/>
            <person name="Toyoda A."/>
            <person name="Takaki Y."/>
            <person name="Nishi S."/>
            <person name="Hori S."/>
            <person name="Arai W."/>
            <person name="Tsubouchi T."/>
            <person name="Morono Y."/>
            <person name="Uchiyama I."/>
            <person name="Ito T."/>
            <person name="Fujiyama A."/>
            <person name="Inagaki F."/>
            <person name="Takami H."/>
        </authorList>
    </citation>
    <scope>NUCLEOTIDE SEQUENCE</scope>
    <source>
        <strain evidence="2">Expedition CK06-06</strain>
    </source>
</reference>
<dbReference type="Gene3D" id="3.40.1440.10">
    <property type="entry name" value="GIY-YIG endonuclease"/>
    <property type="match status" value="1"/>
</dbReference>
<comment type="caution">
    <text evidence="2">The sequence shown here is derived from an EMBL/GenBank/DDBJ whole genome shotgun (WGS) entry which is preliminary data.</text>
</comment>
<dbReference type="InterPro" id="IPR035901">
    <property type="entry name" value="GIY-YIG_endonuc_sf"/>
</dbReference>
<gene>
    <name evidence="2" type="ORF">S06H3_65323</name>
</gene>
<dbReference type="EMBL" id="BARV01043942">
    <property type="protein sequence ID" value="GAI67516.1"/>
    <property type="molecule type" value="Genomic_DNA"/>
</dbReference>
<evidence type="ECO:0000313" key="2">
    <source>
        <dbReference type="EMBL" id="GAI67516.1"/>
    </source>
</evidence>
<evidence type="ECO:0000259" key="1">
    <source>
        <dbReference type="PROSITE" id="PS50164"/>
    </source>
</evidence>
<dbReference type="Pfam" id="PF01541">
    <property type="entry name" value="GIY-YIG"/>
    <property type="match status" value="1"/>
</dbReference>
<dbReference type="InterPro" id="IPR000305">
    <property type="entry name" value="GIY-YIG_endonuc"/>
</dbReference>
<name>X1RKQ6_9ZZZZ</name>
<accession>X1RKQ6</accession>
<feature type="domain" description="GIY-YIG" evidence="1">
    <location>
        <begin position="1"/>
        <end position="68"/>
    </location>
</feature>
<feature type="non-terminal residue" evidence="2">
    <location>
        <position position="68"/>
    </location>
</feature>
<sequence length="68" mass="8005">MYFVYVLLSEKDGQFYTGHAKYIENRASQHNEGKVISTRNRTPFKLVYYEASLNIGDAIHREKYLKTT</sequence>
<dbReference type="PROSITE" id="PS50164">
    <property type="entry name" value="GIY_YIG"/>
    <property type="match status" value="1"/>
</dbReference>